<keyword evidence="5" id="KW-1185">Reference proteome</keyword>
<dbReference type="InterPro" id="IPR012939">
    <property type="entry name" value="Glyco_hydro_92"/>
</dbReference>
<feature type="signal peptide" evidence="1">
    <location>
        <begin position="1"/>
        <end position="19"/>
    </location>
</feature>
<evidence type="ECO:0000313" key="4">
    <source>
        <dbReference type="EMBL" id="KAK3048749.1"/>
    </source>
</evidence>
<sequence length="567" mass="61796">MARILRSFTTLLLASAVSAQVDYSQYVNPFIGSEGPFEGLAFGGGDIFVGGAVPFGVAKVGIDTYETNVSFSTINGGYTPKGLVTAVSMMHESGTGGSAKYGIISQMPLNTLNGVNVLNNRTYWQKRVGEDVAKVGYFSTKLENGVGVELSAGRHTGIMQYSFPAGDQHILVDVSHYLPAEGGGGDSQFFAGGEIKLLADGKTYTGMGSYGGGFSESAPMTTYFCGEFDTAPDQAQTFRGRNMDPMGIYRYHNAQGPVPQPTYGNTSETSGPLNDRIGALFTWSDSGIATIRSRVGISMISVERACKYKNDEIPSWNLNDAVSAAVEEWNTDVFSKIRVSTDSSQNRTNLDERESVVAEYGLMYYASMLRATIDIWKWEGFMPDGRSGNYNGIVQGGSNADNALADAYVKGLEGINWTEAYQAMLTDAEVVPYNTYSFVDPTNGIKEGRGALYDWIPLGYVSSDRSTRALSRSVEYALNDFSLYQLAKDLAPNDVKKYLRRSAQWQNTWDHNLKHKGFTGFLTPKLSNGKFNTTDYNPALCGGCEWQDISYEATPFGEPSMSLELAE</sequence>
<dbReference type="EMBL" id="JAWDJX010000045">
    <property type="protein sequence ID" value="KAK3048749.1"/>
    <property type="molecule type" value="Genomic_DNA"/>
</dbReference>
<dbReference type="Pfam" id="PF07971">
    <property type="entry name" value="Glyco_hydro_92"/>
    <property type="match status" value="1"/>
</dbReference>
<keyword evidence="1" id="KW-0732">Signal</keyword>
<dbReference type="GO" id="GO:0006516">
    <property type="term" value="P:glycoprotein catabolic process"/>
    <property type="evidence" value="ECO:0007669"/>
    <property type="project" value="TreeGrafter"/>
</dbReference>
<dbReference type="GO" id="GO:0005829">
    <property type="term" value="C:cytosol"/>
    <property type="evidence" value="ECO:0007669"/>
    <property type="project" value="TreeGrafter"/>
</dbReference>
<dbReference type="Gene3D" id="1.20.1610.10">
    <property type="entry name" value="alpha-1,2-mannosidases domains"/>
    <property type="match status" value="1"/>
</dbReference>
<dbReference type="Pfam" id="PF17678">
    <property type="entry name" value="Glyco_hydro_92N"/>
    <property type="match status" value="1"/>
</dbReference>
<dbReference type="PANTHER" id="PTHR12143">
    <property type="entry name" value="PEPTIDE N-GLYCANASE PNGASE -RELATED"/>
    <property type="match status" value="1"/>
</dbReference>
<organism evidence="4 5">
    <name type="scientific">Extremus antarcticus</name>
    <dbReference type="NCBI Taxonomy" id="702011"/>
    <lineage>
        <taxon>Eukaryota</taxon>
        <taxon>Fungi</taxon>
        <taxon>Dikarya</taxon>
        <taxon>Ascomycota</taxon>
        <taxon>Pezizomycotina</taxon>
        <taxon>Dothideomycetes</taxon>
        <taxon>Dothideomycetidae</taxon>
        <taxon>Mycosphaerellales</taxon>
        <taxon>Extremaceae</taxon>
        <taxon>Extremus</taxon>
    </lineage>
</organism>
<dbReference type="InterPro" id="IPR050883">
    <property type="entry name" value="PNGase"/>
</dbReference>
<dbReference type="Gene3D" id="1.20.1050.60">
    <property type="entry name" value="alpha-1,2-mannosidase"/>
    <property type="match status" value="1"/>
</dbReference>
<feature type="domain" description="Glycosyl hydrolase family 92 N-terminal" evidence="3">
    <location>
        <begin position="26"/>
        <end position="298"/>
    </location>
</feature>
<evidence type="ECO:0000256" key="1">
    <source>
        <dbReference type="SAM" id="SignalP"/>
    </source>
</evidence>
<dbReference type="AlphaFoldDB" id="A0AAJ0DEV2"/>
<evidence type="ECO:0000259" key="2">
    <source>
        <dbReference type="Pfam" id="PF07971"/>
    </source>
</evidence>
<dbReference type="GO" id="GO:0005634">
    <property type="term" value="C:nucleus"/>
    <property type="evidence" value="ECO:0007669"/>
    <property type="project" value="TreeGrafter"/>
</dbReference>
<gene>
    <name evidence="4" type="ORF">LTR09_009861</name>
</gene>
<dbReference type="FunFam" id="1.20.1050.60:FF:000002">
    <property type="entry name" value="Glycosyl hydrolase family 92"/>
    <property type="match status" value="1"/>
</dbReference>
<dbReference type="GO" id="GO:0000224">
    <property type="term" value="F:peptide-N4-(N-acetyl-beta-glucosaminyl)asparagine amidase activity"/>
    <property type="evidence" value="ECO:0007669"/>
    <property type="project" value="TreeGrafter"/>
</dbReference>
<evidence type="ECO:0008006" key="6">
    <source>
        <dbReference type="Google" id="ProtNLM"/>
    </source>
</evidence>
<protein>
    <recommendedName>
        <fullName evidence="6">Glycoside hydrolase family 92 protein</fullName>
    </recommendedName>
</protein>
<evidence type="ECO:0000259" key="3">
    <source>
        <dbReference type="Pfam" id="PF17678"/>
    </source>
</evidence>
<dbReference type="InterPro" id="IPR014718">
    <property type="entry name" value="GH-type_carb-bd"/>
</dbReference>
<feature type="domain" description="Glycosyl hydrolase family 92" evidence="2">
    <location>
        <begin position="365"/>
        <end position="538"/>
    </location>
</feature>
<evidence type="ECO:0000313" key="5">
    <source>
        <dbReference type="Proteomes" id="UP001271007"/>
    </source>
</evidence>
<dbReference type="Proteomes" id="UP001271007">
    <property type="component" value="Unassembled WGS sequence"/>
</dbReference>
<name>A0AAJ0DEV2_9PEZI</name>
<comment type="caution">
    <text evidence="4">The sequence shown here is derived from an EMBL/GenBank/DDBJ whole genome shotgun (WGS) entry which is preliminary data.</text>
</comment>
<reference evidence="4" key="1">
    <citation type="submission" date="2023-04" db="EMBL/GenBank/DDBJ databases">
        <title>Black Yeasts Isolated from many extreme environments.</title>
        <authorList>
            <person name="Coleine C."/>
            <person name="Stajich J.E."/>
            <person name="Selbmann L."/>
        </authorList>
    </citation>
    <scope>NUCLEOTIDE SEQUENCE</scope>
    <source>
        <strain evidence="4">CCFEE 5312</strain>
    </source>
</reference>
<dbReference type="GO" id="GO:0030246">
    <property type="term" value="F:carbohydrate binding"/>
    <property type="evidence" value="ECO:0007669"/>
    <property type="project" value="InterPro"/>
</dbReference>
<dbReference type="Gene3D" id="2.70.98.10">
    <property type="match status" value="1"/>
</dbReference>
<proteinExistence type="predicted"/>
<dbReference type="PANTHER" id="PTHR12143:SF27">
    <property type="entry name" value="ALPHA-1,2-MANNOSIDASE FAMILY PROTEIN (AFU_ORTHOLOGUE AFUA_5G10520)"/>
    <property type="match status" value="1"/>
</dbReference>
<accession>A0AAJ0DEV2</accession>
<feature type="chain" id="PRO_5042614559" description="Glycoside hydrolase family 92 protein" evidence="1">
    <location>
        <begin position="20"/>
        <end position="567"/>
    </location>
</feature>
<dbReference type="InterPro" id="IPR041371">
    <property type="entry name" value="GH92_N"/>
</dbReference>